<feature type="non-terminal residue" evidence="3">
    <location>
        <position position="318"/>
    </location>
</feature>
<sequence length="318" mass="36627">QCTVDSVHDNFLPIQVIFHFQWLLTNKQYILIVIYIFLKYGKYRNLTKILSINNFKCMSHLTMCDITPVNVSIMEEPSFEEMDDDEFECSECEFKCPTESEMIQHSAIHLNSGNTNDKHNQSISENGFTGCITAKDMPGTNDSGNSKLIVKSEPCSKEDNYTAEDYQQCEDWNVKIELEDQDVDQETTLYNSDNQITAYDGILCLPKTERMDLSEAKDSHYSNTDIFTKDGDLGSETIVKKSGPFSSQMLRPRILHGFEIEVDNTGIYIPNGWTRKLFKRTRLVQGKIRLDCFYFTELGKKIRGKKEAYDHLIKYPSA</sequence>
<keyword evidence="1" id="KW-0472">Membrane</keyword>
<evidence type="ECO:0000256" key="1">
    <source>
        <dbReference type="SAM" id="Phobius"/>
    </source>
</evidence>
<dbReference type="AlphaFoldDB" id="A0AAV2QWD1"/>
<dbReference type="EMBL" id="CAXKWB010012345">
    <property type="protein sequence ID" value="CAL4104289.1"/>
    <property type="molecule type" value="Genomic_DNA"/>
</dbReference>
<feature type="domain" description="MBD" evidence="2">
    <location>
        <begin position="259"/>
        <end position="318"/>
    </location>
</feature>
<protein>
    <recommendedName>
        <fullName evidence="2">MBD domain-containing protein</fullName>
    </recommendedName>
</protein>
<evidence type="ECO:0000313" key="4">
    <source>
        <dbReference type="Proteomes" id="UP001497623"/>
    </source>
</evidence>
<organism evidence="3 4">
    <name type="scientific">Meganyctiphanes norvegica</name>
    <name type="common">Northern krill</name>
    <name type="synonym">Thysanopoda norvegica</name>
    <dbReference type="NCBI Taxonomy" id="48144"/>
    <lineage>
        <taxon>Eukaryota</taxon>
        <taxon>Metazoa</taxon>
        <taxon>Ecdysozoa</taxon>
        <taxon>Arthropoda</taxon>
        <taxon>Crustacea</taxon>
        <taxon>Multicrustacea</taxon>
        <taxon>Malacostraca</taxon>
        <taxon>Eumalacostraca</taxon>
        <taxon>Eucarida</taxon>
        <taxon>Euphausiacea</taxon>
        <taxon>Euphausiidae</taxon>
        <taxon>Meganyctiphanes</taxon>
    </lineage>
</organism>
<keyword evidence="4" id="KW-1185">Reference proteome</keyword>
<keyword evidence="1" id="KW-1133">Transmembrane helix</keyword>
<dbReference type="InterPro" id="IPR016177">
    <property type="entry name" value="DNA-bd_dom_sf"/>
</dbReference>
<evidence type="ECO:0000313" key="3">
    <source>
        <dbReference type="EMBL" id="CAL4104289.1"/>
    </source>
</evidence>
<reference evidence="3 4" key="1">
    <citation type="submission" date="2024-05" db="EMBL/GenBank/DDBJ databases">
        <authorList>
            <person name="Wallberg A."/>
        </authorList>
    </citation>
    <scope>NUCLEOTIDE SEQUENCE [LARGE SCALE GENOMIC DNA]</scope>
</reference>
<dbReference type="PROSITE" id="PS50982">
    <property type="entry name" value="MBD"/>
    <property type="match status" value="1"/>
</dbReference>
<keyword evidence="1" id="KW-0812">Transmembrane</keyword>
<dbReference type="SUPFAM" id="SSF54171">
    <property type="entry name" value="DNA-binding domain"/>
    <property type="match status" value="1"/>
</dbReference>
<comment type="caution">
    <text evidence="3">The sequence shown here is derived from an EMBL/GenBank/DDBJ whole genome shotgun (WGS) entry which is preliminary data.</text>
</comment>
<proteinExistence type="predicted"/>
<feature type="transmembrane region" description="Helical" evidence="1">
    <location>
        <begin position="20"/>
        <end position="38"/>
    </location>
</feature>
<name>A0AAV2QWD1_MEGNR</name>
<dbReference type="PROSITE" id="PS00028">
    <property type="entry name" value="ZINC_FINGER_C2H2_1"/>
    <property type="match status" value="1"/>
</dbReference>
<dbReference type="GO" id="GO:0003677">
    <property type="term" value="F:DNA binding"/>
    <property type="evidence" value="ECO:0007669"/>
    <property type="project" value="InterPro"/>
</dbReference>
<gene>
    <name evidence="3" type="ORF">MNOR_LOCUS17747</name>
</gene>
<dbReference type="InterPro" id="IPR001739">
    <property type="entry name" value="Methyl_CpG_DNA-bd"/>
</dbReference>
<dbReference type="InterPro" id="IPR013087">
    <property type="entry name" value="Znf_C2H2_type"/>
</dbReference>
<feature type="non-terminal residue" evidence="3">
    <location>
        <position position="1"/>
    </location>
</feature>
<evidence type="ECO:0000259" key="2">
    <source>
        <dbReference type="PROSITE" id="PS50982"/>
    </source>
</evidence>
<accession>A0AAV2QWD1</accession>
<dbReference type="Proteomes" id="UP001497623">
    <property type="component" value="Unassembled WGS sequence"/>
</dbReference>